<evidence type="ECO:0000256" key="7">
    <source>
        <dbReference type="ARBA" id="ARBA00022859"/>
    </source>
</evidence>
<proteinExistence type="inferred from homology"/>
<gene>
    <name evidence="18" type="primary">Ncr3</name>
</gene>
<evidence type="ECO:0000256" key="9">
    <source>
        <dbReference type="ARBA" id="ARBA00023136"/>
    </source>
</evidence>
<dbReference type="InterPro" id="IPR013106">
    <property type="entry name" value="Ig_V-set"/>
</dbReference>
<dbReference type="InterPro" id="IPR007110">
    <property type="entry name" value="Ig-like_dom"/>
</dbReference>
<evidence type="ECO:0000256" key="12">
    <source>
        <dbReference type="ARBA" id="ARBA00023180"/>
    </source>
</evidence>
<dbReference type="Pfam" id="PF07686">
    <property type="entry name" value="V-set"/>
    <property type="match status" value="1"/>
</dbReference>
<keyword evidence="6" id="KW-0732">Signal</keyword>
<sequence>MRKAGVSSKCLFLWSSWAALPWMFNFFPGSCVLWVSQPLEIRVQEGTPALLPCTFNASRGTAAIGSVTWYKDKVTPGMEVSNVTPEFRGRVASFAAIPQFIRDHKAELLIQDAQSRDTGTYVCSVEVLGQGIGTGNGTRLVVGKESQQASSSEQMPHTSLLLRAGFYALGFLSVVIGSALYYQGQRSCHTGTLGTPPTACEE</sequence>
<protein>
    <recommendedName>
        <fullName evidence="3">Natural cytotoxicity triggering receptor 3</fullName>
    </recommendedName>
    <alternativeName>
        <fullName evidence="14">Natural killer cell p30-related protein</fullName>
    </alternativeName>
</protein>
<evidence type="ECO:0000256" key="13">
    <source>
        <dbReference type="ARBA" id="ARBA00023319"/>
    </source>
</evidence>
<evidence type="ECO:0000256" key="2">
    <source>
        <dbReference type="ARBA" id="ARBA00006531"/>
    </source>
</evidence>
<evidence type="ECO:0000256" key="10">
    <source>
        <dbReference type="ARBA" id="ARBA00023157"/>
    </source>
</evidence>
<dbReference type="SMART" id="SM00409">
    <property type="entry name" value="IG"/>
    <property type="match status" value="1"/>
</dbReference>
<keyword evidence="4" id="KW-1003">Cell membrane</keyword>
<keyword evidence="7" id="KW-0391">Immunity</keyword>
<accession>A0ABM2WC08</accession>
<evidence type="ECO:0000256" key="11">
    <source>
        <dbReference type="ARBA" id="ARBA00023170"/>
    </source>
</evidence>
<keyword evidence="12" id="KW-0325">Glycoprotein</keyword>
<dbReference type="InterPro" id="IPR036179">
    <property type="entry name" value="Ig-like_dom_sf"/>
</dbReference>
<dbReference type="InterPro" id="IPR013783">
    <property type="entry name" value="Ig-like_fold"/>
</dbReference>
<evidence type="ECO:0000256" key="14">
    <source>
        <dbReference type="ARBA" id="ARBA00032296"/>
    </source>
</evidence>
<keyword evidence="5 15" id="KW-0812">Transmembrane</keyword>
<dbReference type="InterPro" id="IPR043226">
    <property type="entry name" value="NCR3"/>
</dbReference>
<feature type="domain" description="Ig-like" evidence="16">
    <location>
        <begin position="28"/>
        <end position="126"/>
    </location>
</feature>
<evidence type="ECO:0000256" key="4">
    <source>
        <dbReference type="ARBA" id="ARBA00022475"/>
    </source>
</evidence>
<dbReference type="InterPro" id="IPR003599">
    <property type="entry name" value="Ig_sub"/>
</dbReference>
<reference evidence="18" key="1">
    <citation type="submission" date="2025-08" db="UniProtKB">
        <authorList>
            <consortium name="RefSeq"/>
        </authorList>
    </citation>
    <scope>IDENTIFICATION</scope>
    <source>
        <tissue evidence="18">Liver</tissue>
    </source>
</reference>
<feature type="transmembrane region" description="Helical" evidence="15">
    <location>
        <begin position="160"/>
        <end position="182"/>
    </location>
</feature>
<evidence type="ECO:0000256" key="5">
    <source>
        <dbReference type="ARBA" id="ARBA00022692"/>
    </source>
</evidence>
<dbReference type="GeneID" id="101838383"/>
<dbReference type="Proteomes" id="UP000886700">
    <property type="component" value="Unplaced"/>
</dbReference>
<comment type="similarity">
    <text evidence="2">Belongs to the natural cytotoxicity receptor (NCR) family.</text>
</comment>
<evidence type="ECO:0000256" key="15">
    <source>
        <dbReference type="SAM" id="Phobius"/>
    </source>
</evidence>
<keyword evidence="10" id="KW-1015">Disulfide bond</keyword>
<evidence type="ECO:0000313" key="17">
    <source>
        <dbReference type="Proteomes" id="UP000886700"/>
    </source>
</evidence>
<evidence type="ECO:0000256" key="8">
    <source>
        <dbReference type="ARBA" id="ARBA00022989"/>
    </source>
</evidence>
<dbReference type="PANTHER" id="PTHR47904:SF1">
    <property type="entry name" value="NATURAL CYTOTOXICITY TRIGGERING RECEPTOR 3"/>
    <property type="match status" value="1"/>
</dbReference>
<evidence type="ECO:0000313" key="18">
    <source>
        <dbReference type="RefSeq" id="XP_040588317.1"/>
    </source>
</evidence>
<dbReference type="PROSITE" id="PS50835">
    <property type="entry name" value="IG_LIKE"/>
    <property type="match status" value="1"/>
</dbReference>
<dbReference type="RefSeq" id="XP_040588317.1">
    <property type="nucleotide sequence ID" value="XM_040732383.1"/>
</dbReference>
<evidence type="ECO:0000256" key="6">
    <source>
        <dbReference type="ARBA" id="ARBA00022729"/>
    </source>
</evidence>
<dbReference type="Gene3D" id="2.60.40.10">
    <property type="entry name" value="Immunoglobulins"/>
    <property type="match status" value="1"/>
</dbReference>
<organism evidence="17 18">
    <name type="scientific">Mesocricetus auratus</name>
    <name type="common">Golden hamster</name>
    <dbReference type="NCBI Taxonomy" id="10036"/>
    <lineage>
        <taxon>Eukaryota</taxon>
        <taxon>Metazoa</taxon>
        <taxon>Chordata</taxon>
        <taxon>Craniata</taxon>
        <taxon>Vertebrata</taxon>
        <taxon>Euteleostomi</taxon>
        <taxon>Mammalia</taxon>
        <taxon>Eutheria</taxon>
        <taxon>Euarchontoglires</taxon>
        <taxon>Glires</taxon>
        <taxon>Rodentia</taxon>
        <taxon>Myomorpha</taxon>
        <taxon>Muroidea</taxon>
        <taxon>Cricetidae</taxon>
        <taxon>Cricetinae</taxon>
        <taxon>Mesocricetus</taxon>
    </lineage>
</organism>
<dbReference type="SUPFAM" id="SSF48726">
    <property type="entry name" value="Immunoglobulin"/>
    <property type="match status" value="1"/>
</dbReference>
<name>A0ABM2WC08_MESAU</name>
<keyword evidence="9 15" id="KW-0472">Membrane</keyword>
<evidence type="ECO:0000259" key="16">
    <source>
        <dbReference type="PROSITE" id="PS50835"/>
    </source>
</evidence>
<keyword evidence="11 18" id="KW-0675">Receptor</keyword>
<evidence type="ECO:0000256" key="3">
    <source>
        <dbReference type="ARBA" id="ARBA00019135"/>
    </source>
</evidence>
<dbReference type="PANTHER" id="PTHR47904">
    <property type="entry name" value="NATURAL CYTOTOXICITY TRIGGERING RECEPTOR 3"/>
    <property type="match status" value="1"/>
</dbReference>
<comment type="subcellular location">
    <subcellularLocation>
        <location evidence="1">Cell membrane</location>
        <topology evidence="1">Single-pass type I membrane protein</topology>
    </subcellularLocation>
</comment>
<keyword evidence="8 15" id="KW-1133">Transmembrane helix</keyword>
<keyword evidence="13" id="KW-0393">Immunoglobulin domain</keyword>
<evidence type="ECO:0000256" key="1">
    <source>
        <dbReference type="ARBA" id="ARBA00004251"/>
    </source>
</evidence>
<keyword evidence="17" id="KW-1185">Reference proteome</keyword>